<evidence type="ECO:0000313" key="2">
    <source>
        <dbReference type="EMBL" id="KKM79775.1"/>
    </source>
</evidence>
<keyword evidence="1" id="KW-1133">Transmembrane helix</keyword>
<name>A0A0F9MT16_9ZZZZ</name>
<sequence length="75" mass="8466">MGKSDVHYEGKKSKGSILVEYILITLALTFGVSSIRGGANTIAYISGTLLFILLFSFWSLRQEILSFLKYRSRKM</sequence>
<keyword evidence="1" id="KW-0472">Membrane</keyword>
<dbReference type="AlphaFoldDB" id="A0A0F9MT16"/>
<gene>
    <name evidence="2" type="ORF">LCGC14_1346530</name>
</gene>
<protein>
    <submittedName>
        <fullName evidence="2">Uncharacterized protein</fullName>
    </submittedName>
</protein>
<feature type="transmembrane region" description="Helical" evidence="1">
    <location>
        <begin position="41"/>
        <end position="60"/>
    </location>
</feature>
<proteinExistence type="predicted"/>
<dbReference type="EMBL" id="LAZR01008288">
    <property type="protein sequence ID" value="KKM79775.1"/>
    <property type="molecule type" value="Genomic_DNA"/>
</dbReference>
<organism evidence="2">
    <name type="scientific">marine sediment metagenome</name>
    <dbReference type="NCBI Taxonomy" id="412755"/>
    <lineage>
        <taxon>unclassified sequences</taxon>
        <taxon>metagenomes</taxon>
        <taxon>ecological metagenomes</taxon>
    </lineage>
</organism>
<feature type="transmembrane region" description="Helical" evidence="1">
    <location>
        <begin position="17"/>
        <end position="35"/>
    </location>
</feature>
<keyword evidence="1" id="KW-0812">Transmembrane</keyword>
<reference evidence="2" key="1">
    <citation type="journal article" date="2015" name="Nature">
        <title>Complex archaea that bridge the gap between prokaryotes and eukaryotes.</title>
        <authorList>
            <person name="Spang A."/>
            <person name="Saw J.H."/>
            <person name="Jorgensen S.L."/>
            <person name="Zaremba-Niedzwiedzka K."/>
            <person name="Martijn J."/>
            <person name="Lind A.E."/>
            <person name="van Eijk R."/>
            <person name="Schleper C."/>
            <person name="Guy L."/>
            <person name="Ettema T.J."/>
        </authorList>
    </citation>
    <scope>NUCLEOTIDE SEQUENCE</scope>
</reference>
<accession>A0A0F9MT16</accession>
<comment type="caution">
    <text evidence="2">The sequence shown here is derived from an EMBL/GenBank/DDBJ whole genome shotgun (WGS) entry which is preliminary data.</text>
</comment>
<evidence type="ECO:0000256" key="1">
    <source>
        <dbReference type="SAM" id="Phobius"/>
    </source>
</evidence>